<protein>
    <submittedName>
        <fullName evidence="1">Uncharacterized protein</fullName>
    </submittedName>
</protein>
<dbReference type="SUPFAM" id="SSF54277">
    <property type="entry name" value="CAD &amp; PB1 domains"/>
    <property type="match status" value="1"/>
</dbReference>
<proteinExistence type="predicted"/>
<dbReference type="EMBL" id="BKCJ010268203">
    <property type="protein sequence ID" value="GEZ34814.1"/>
    <property type="molecule type" value="Genomic_DNA"/>
</dbReference>
<name>A0A699I8W9_TANCI</name>
<evidence type="ECO:0000313" key="1">
    <source>
        <dbReference type="EMBL" id="GEZ34814.1"/>
    </source>
</evidence>
<dbReference type="AlphaFoldDB" id="A0A699I8W9"/>
<organism evidence="1">
    <name type="scientific">Tanacetum cinerariifolium</name>
    <name type="common">Dalmatian daisy</name>
    <name type="synonym">Chrysanthemum cinerariifolium</name>
    <dbReference type="NCBI Taxonomy" id="118510"/>
    <lineage>
        <taxon>Eukaryota</taxon>
        <taxon>Viridiplantae</taxon>
        <taxon>Streptophyta</taxon>
        <taxon>Embryophyta</taxon>
        <taxon>Tracheophyta</taxon>
        <taxon>Spermatophyta</taxon>
        <taxon>Magnoliopsida</taxon>
        <taxon>eudicotyledons</taxon>
        <taxon>Gunneridae</taxon>
        <taxon>Pentapetalae</taxon>
        <taxon>asterids</taxon>
        <taxon>campanulids</taxon>
        <taxon>Asterales</taxon>
        <taxon>Asteraceae</taxon>
        <taxon>Asteroideae</taxon>
        <taxon>Anthemideae</taxon>
        <taxon>Anthemidinae</taxon>
        <taxon>Tanacetum</taxon>
    </lineage>
</organism>
<accession>A0A699I8W9</accession>
<gene>
    <name evidence="1" type="ORF">Tci_506787</name>
</gene>
<reference evidence="1" key="1">
    <citation type="journal article" date="2019" name="Sci. Rep.">
        <title>Draft genome of Tanacetum cinerariifolium, the natural source of mosquito coil.</title>
        <authorList>
            <person name="Yamashiro T."/>
            <person name="Shiraishi A."/>
            <person name="Satake H."/>
            <person name="Nakayama K."/>
        </authorList>
    </citation>
    <scope>NUCLEOTIDE SEQUENCE</scope>
</reference>
<comment type="caution">
    <text evidence="1">The sequence shown here is derived from an EMBL/GenBank/DDBJ whole genome shotgun (WGS) entry which is preliminary data.</text>
</comment>
<sequence>MKSSWPLRMATNKLCEEKAKRCNPPPSPLATLAVLEEEINKRCKLNLGPCKLKYFDEDEEWSLMTSDAYMQGR</sequence>